<name>A0A815Q9J8_9BILA</name>
<sequence>MSVSNVLKCVIFILSARSAATLICYHCNITQPSAITPENIPTLSNCTKRSVQHRYCVLGIGFEAGKGYITANTEDEYGYDEDFVLGGFSIQQTELTSLSYFVVYHCATDNCNEPDSDKMKLLLRSITIEPHLELIMPKLYTDEPDLPLVCSKYTNFTESGLCYTNEETNYCSQCMMFVDGTTNRVCAYCEKFKPNSSSNTDIFLDDRAHLLKTRQTHIHHFKIYCNILECNSVDKIEQFKKLYNIKFDYDKFLGTNNGLQTSCISKLYFYLMCFVAIMLLR</sequence>
<dbReference type="EMBL" id="CAJNOQ010019921">
    <property type="protein sequence ID" value="CAF1459621.1"/>
    <property type="molecule type" value="Genomic_DNA"/>
</dbReference>
<dbReference type="AlphaFoldDB" id="A0A815Q9J8"/>
<gene>
    <name evidence="2" type="ORF">GPM918_LOCUS35031</name>
    <name evidence="3" type="ORF">SRO942_LOCUS35745</name>
</gene>
<protein>
    <submittedName>
        <fullName evidence="2">Uncharacterized protein</fullName>
    </submittedName>
</protein>
<evidence type="ECO:0000313" key="3">
    <source>
        <dbReference type="EMBL" id="CAF4330265.1"/>
    </source>
</evidence>
<evidence type="ECO:0000313" key="4">
    <source>
        <dbReference type="Proteomes" id="UP000663829"/>
    </source>
</evidence>
<proteinExistence type="predicted"/>
<evidence type="ECO:0000313" key="2">
    <source>
        <dbReference type="EMBL" id="CAF1459621.1"/>
    </source>
</evidence>
<organism evidence="2 4">
    <name type="scientific">Didymodactylos carnosus</name>
    <dbReference type="NCBI Taxonomy" id="1234261"/>
    <lineage>
        <taxon>Eukaryota</taxon>
        <taxon>Metazoa</taxon>
        <taxon>Spiralia</taxon>
        <taxon>Gnathifera</taxon>
        <taxon>Rotifera</taxon>
        <taxon>Eurotatoria</taxon>
        <taxon>Bdelloidea</taxon>
        <taxon>Philodinida</taxon>
        <taxon>Philodinidae</taxon>
        <taxon>Didymodactylos</taxon>
    </lineage>
</organism>
<comment type="caution">
    <text evidence="2">The sequence shown here is derived from an EMBL/GenBank/DDBJ whole genome shotgun (WGS) entry which is preliminary data.</text>
</comment>
<keyword evidence="1" id="KW-0732">Signal</keyword>
<keyword evidence="4" id="KW-1185">Reference proteome</keyword>
<dbReference type="OrthoDB" id="10038628at2759"/>
<evidence type="ECO:0000256" key="1">
    <source>
        <dbReference type="SAM" id="SignalP"/>
    </source>
</evidence>
<feature type="signal peptide" evidence="1">
    <location>
        <begin position="1"/>
        <end position="21"/>
    </location>
</feature>
<reference evidence="2" key="1">
    <citation type="submission" date="2021-02" db="EMBL/GenBank/DDBJ databases">
        <authorList>
            <person name="Nowell W R."/>
        </authorList>
    </citation>
    <scope>NUCLEOTIDE SEQUENCE</scope>
</reference>
<dbReference type="EMBL" id="CAJOBC010085376">
    <property type="protein sequence ID" value="CAF4330265.1"/>
    <property type="molecule type" value="Genomic_DNA"/>
</dbReference>
<accession>A0A815Q9J8</accession>
<dbReference type="Proteomes" id="UP000663829">
    <property type="component" value="Unassembled WGS sequence"/>
</dbReference>
<feature type="chain" id="PRO_5044132123" evidence="1">
    <location>
        <begin position="22"/>
        <end position="281"/>
    </location>
</feature>
<dbReference type="Proteomes" id="UP000681722">
    <property type="component" value="Unassembled WGS sequence"/>
</dbReference>